<dbReference type="PROSITE" id="PS01055">
    <property type="entry name" value="DNA_LIGASE_N1"/>
    <property type="match status" value="1"/>
</dbReference>
<dbReference type="RefSeq" id="WP_095335133.1">
    <property type="nucleotide sequence ID" value="NZ_NQNY01000017.1"/>
</dbReference>
<feature type="binding site" evidence="10">
    <location>
        <position position="405"/>
    </location>
    <ligand>
        <name>Zn(2+)</name>
        <dbReference type="ChEBI" id="CHEBI:29105"/>
    </ligand>
</feature>
<dbReference type="InterPro" id="IPR012340">
    <property type="entry name" value="NA-bd_OB-fold"/>
</dbReference>
<dbReference type="InterPro" id="IPR001357">
    <property type="entry name" value="BRCT_dom"/>
</dbReference>
<dbReference type="SMART" id="SM00532">
    <property type="entry name" value="LIGANc"/>
    <property type="match status" value="1"/>
</dbReference>
<keyword evidence="4 10" id="KW-0227">DNA damage</keyword>
<proteinExistence type="inferred from homology"/>
<dbReference type="InterPro" id="IPR004150">
    <property type="entry name" value="NAD_DNA_ligase_OB"/>
</dbReference>
<keyword evidence="10" id="KW-0464">Manganese</keyword>
<evidence type="ECO:0000256" key="6">
    <source>
        <dbReference type="ARBA" id="ARBA00022842"/>
    </source>
</evidence>
<evidence type="ECO:0000256" key="9">
    <source>
        <dbReference type="ARBA" id="ARBA00034005"/>
    </source>
</evidence>
<dbReference type="InterPro" id="IPR036420">
    <property type="entry name" value="BRCT_dom_sf"/>
</dbReference>
<feature type="binding site" evidence="10">
    <location>
        <position position="425"/>
    </location>
    <ligand>
        <name>Zn(2+)</name>
        <dbReference type="ChEBI" id="CHEBI:29105"/>
    </ligand>
</feature>
<dbReference type="InterPro" id="IPR013840">
    <property type="entry name" value="DNAligase_N"/>
</dbReference>
<feature type="binding site" evidence="10">
    <location>
        <begin position="88"/>
        <end position="89"/>
    </location>
    <ligand>
        <name>NAD(+)</name>
        <dbReference type="ChEBI" id="CHEBI:57540"/>
    </ligand>
</feature>
<dbReference type="Pfam" id="PF01653">
    <property type="entry name" value="DNA_ligase_aden"/>
    <property type="match status" value="1"/>
</dbReference>
<feature type="domain" description="BRCT" evidence="11">
    <location>
        <begin position="588"/>
        <end position="664"/>
    </location>
</feature>
<evidence type="ECO:0000256" key="5">
    <source>
        <dbReference type="ARBA" id="ARBA00022833"/>
    </source>
</evidence>
<comment type="caution">
    <text evidence="10">Lacks conserved residue(s) required for the propagation of feature annotation.</text>
</comment>
<evidence type="ECO:0000256" key="7">
    <source>
        <dbReference type="ARBA" id="ARBA00023027"/>
    </source>
</evidence>
<dbReference type="OrthoDB" id="9759736at2"/>
<dbReference type="InterPro" id="IPR013839">
    <property type="entry name" value="DNAligase_adenylation"/>
</dbReference>
<dbReference type="SUPFAM" id="SSF52113">
    <property type="entry name" value="BRCT domain"/>
    <property type="match status" value="1"/>
</dbReference>
<dbReference type="InterPro" id="IPR004149">
    <property type="entry name" value="Znf_DNAligase_C4"/>
</dbReference>
<dbReference type="NCBIfam" id="TIGR00575">
    <property type="entry name" value="dnlj"/>
    <property type="match status" value="1"/>
</dbReference>
<comment type="catalytic activity">
    <reaction evidence="9 10">
        <text>NAD(+) + (deoxyribonucleotide)n-3'-hydroxyl + 5'-phospho-(deoxyribonucleotide)m = (deoxyribonucleotide)n+m + AMP + beta-nicotinamide D-nucleotide.</text>
        <dbReference type="EC" id="6.5.1.2"/>
    </reaction>
</comment>
<feature type="binding site" evidence="10">
    <location>
        <position position="310"/>
    </location>
    <ligand>
        <name>NAD(+)</name>
        <dbReference type="ChEBI" id="CHEBI:57540"/>
    </ligand>
</feature>
<dbReference type="GO" id="GO:0006281">
    <property type="term" value="P:DNA repair"/>
    <property type="evidence" value="ECO:0007669"/>
    <property type="project" value="UniProtKB-KW"/>
</dbReference>
<evidence type="ECO:0000256" key="1">
    <source>
        <dbReference type="ARBA" id="ARBA00022598"/>
    </source>
</evidence>
<evidence type="ECO:0000256" key="4">
    <source>
        <dbReference type="ARBA" id="ARBA00022763"/>
    </source>
</evidence>
<dbReference type="InterPro" id="IPR010994">
    <property type="entry name" value="RuvA_2-like"/>
</dbReference>
<feature type="binding site" evidence="10">
    <location>
        <position position="402"/>
    </location>
    <ligand>
        <name>Zn(2+)</name>
        <dbReference type="ChEBI" id="CHEBI:29105"/>
    </ligand>
</feature>
<keyword evidence="2 10" id="KW-0235">DNA replication</keyword>
<organism evidence="12 13">
    <name type="scientific">Mycoplasmopsis agassizii</name>
    <dbReference type="NCBI Taxonomy" id="33922"/>
    <lineage>
        <taxon>Bacteria</taxon>
        <taxon>Bacillati</taxon>
        <taxon>Mycoplasmatota</taxon>
        <taxon>Mycoplasmoidales</taxon>
        <taxon>Metamycoplasmataceae</taxon>
        <taxon>Mycoplasmopsis</taxon>
    </lineage>
</organism>
<dbReference type="Pfam" id="PF03119">
    <property type="entry name" value="DNA_ligase_ZBD"/>
    <property type="match status" value="1"/>
</dbReference>
<evidence type="ECO:0000256" key="3">
    <source>
        <dbReference type="ARBA" id="ARBA00022723"/>
    </source>
</evidence>
<reference evidence="13" key="1">
    <citation type="submission" date="2017-08" db="EMBL/GenBank/DDBJ databases">
        <authorList>
            <person name="Alvarez-Ponce D."/>
            <person name="Weitzman C.L."/>
            <person name="Tillett R.L."/>
            <person name="Sandmeier F.C."/>
            <person name="Tracy C.R."/>
        </authorList>
    </citation>
    <scope>NUCLEOTIDE SEQUENCE [LARGE SCALE GENOMIC DNA]</scope>
    <source>
        <strain evidence="13">723</strain>
    </source>
</reference>
<comment type="similarity">
    <text evidence="10">Belongs to the NAD-dependent DNA ligase family. LigA subfamily.</text>
</comment>
<dbReference type="EMBL" id="NQNY01000017">
    <property type="protein sequence ID" value="PAK20952.1"/>
    <property type="molecule type" value="Genomic_DNA"/>
</dbReference>
<dbReference type="NCBIfam" id="NF005932">
    <property type="entry name" value="PRK07956.1"/>
    <property type="match status" value="1"/>
</dbReference>
<dbReference type="SMART" id="SM00292">
    <property type="entry name" value="BRCT"/>
    <property type="match status" value="1"/>
</dbReference>
<evidence type="ECO:0000313" key="12">
    <source>
        <dbReference type="EMBL" id="PAK20952.1"/>
    </source>
</evidence>
<dbReference type="SUPFAM" id="SSF50249">
    <property type="entry name" value="Nucleic acid-binding proteins"/>
    <property type="match status" value="1"/>
</dbReference>
<dbReference type="SUPFAM" id="SSF47781">
    <property type="entry name" value="RuvA domain 2-like"/>
    <property type="match status" value="1"/>
</dbReference>
<protein>
    <recommendedName>
        <fullName evidence="10">DNA ligase</fullName>
        <ecNumber evidence="10">6.5.1.2</ecNumber>
    </recommendedName>
    <alternativeName>
        <fullName evidence="10">Polydeoxyribonucleotide synthase [NAD(+)]</fullName>
    </alternativeName>
</protein>
<feature type="active site" description="N6-AMP-lysine intermediate" evidence="10">
    <location>
        <position position="119"/>
    </location>
</feature>
<dbReference type="CDD" id="cd17748">
    <property type="entry name" value="BRCT_DNA_ligase_like"/>
    <property type="match status" value="1"/>
</dbReference>
<gene>
    <name evidence="10 12" type="primary">ligA</name>
    <name evidence="12" type="ORF">CJJ23_04395</name>
</gene>
<comment type="cofactor">
    <cofactor evidence="10">
        <name>Mg(2+)</name>
        <dbReference type="ChEBI" id="CHEBI:18420"/>
    </cofactor>
    <cofactor evidence="10">
        <name>Mn(2+)</name>
        <dbReference type="ChEBI" id="CHEBI:29035"/>
    </cofactor>
</comment>
<dbReference type="Pfam" id="PF03120">
    <property type="entry name" value="OB_DNA_ligase"/>
    <property type="match status" value="1"/>
</dbReference>
<keyword evidence="5 10" id="KW-0862">Zinc</keyword>
<dbReference type="InterPro" id="IPR001679">
    <property type="entry name" value="DNA_ligase"/>
</dbReference>
<evidence type="ECO:0000313" key="13">
    <source>
        <dbReference type="Proteomes" id="UP000216943"/>
    </source>
</evidence>
<evidence type="ECO:0000256" key="10">
    <source>
        <dbReference type="HAMAP-Rule" id="MF_01588"/>
    </source>
</evidence>
<dbReference type="InterPro" id="IPR018239">
    <property type="entry name" value="DNA_ligase_AS"/>
</dbReference>
<feature type="binding site" evidence="10">
    <location>
        <position position="174"/>
    </location>
    <ligand>
        <name>NAD(+)</name>
        <dbReference type="ChEBI" id="CHEBI:57540"/>
    </ligand>
</feature>
<accession>A0A269THK7</accession>
<evidence type="ECO:0000259" key="11">
    <source>
        <dbReference type="PROSITE" id="PS50172"/>
    </source>
</evidence>
<dbReference type="HAMAP" id="MF_01588">
    <property type="entry name" value="DNA_ligase_A"/>
    <property type="match status" value="1"/>
</dbReference>
<dbReference type="PIRSF" id="PIRSF001604">
    <property type="entry name" value="LigA"/>
    <property type="match status" value="1"/>
</dbReference>
<keyword evidence="3 10" id="KW-0479">Metal-binding</keyword>
<name>A0A269THK7_9BACT</name>
<dbReference type="Gene3D" id="3.40.50.10190">
    <property type="entry name" value="BRCT domain"/>
    <property type="match status" value="1"/>
</dbReference>
<evidence type="ECO:0000256" key="2">
    <source>
        <dbReference type="ARBA" id="ARBA00022705"/>
    </source>
</evidence>
<feature type="binding site" evidence="10">
    <location>
        <position position="420"/>
    </location>
    <ligand>
        <name>Zn(2+)</name>
        <dbReference type="ChEBI" id="CHEBI:29105"/>
    </ligand>
</feature>
<dbReference type="Gene3D" id="3.30.470.30">
    <property type="entry name" value="DNA ligase/mRNA capping enzyme"/>
    <property type="match status" value="1"/>
</dbReference>
<keyword evidence="7 10" id="KW-0520">NAD</keyword>
<keyword evidence="8 10" id="KW-0234">DNA repair</keyword>
<dbReference type="SUPFAM" id="SSF56091">
    <property type="entry name" value="DNA ligase/mRNA capping enzyme, catalytic domain"/>
    <property type="match status" value="1"/>
</dbReference>
<dbReference type="EC" id="6.5.1.2" evidence="10"/>
<sequence>MSEQEKDILKKIIKINDDVLKWDHHYFNLDESLVPDEVYDYNLWELHNLKYKYPYLFKDLENDATNNVGSSLLESNFKKVKHTKEMVSLKKAHSLEEVQDFLDKISKVDPEFKIVVQPKIDGLSISIKYENGYLKQALTRGDGKTGEDVTQNIRMIDNVPKKISYIGNLEVRGEVYMPLDIFNKLNEVDNLNFANPRNAASGALRQKNSLVTKSRNLSVFLYEIVDAKKLGLTSYEQVNIFLQENNFVTPEIKLFNFNEVEKLKNYLKDFKVEEVGNFQIDGIVLKLNDLNKYSSLGQTAKFIHAMIAYKFEAETVITKLLNIFATVGRTGAITYNAVLEPVQLDGTTVSASTLHNHDYIKQLNININDDVVVIKAGQIIPKVLSLAKEKDHIDYFPIINNCPSCNFDLVIQEGFVDQFCVNPNCPEVNLRKLIYFVSKDAMNINSLGEKKLRFLRDKGLTSNIKSLYLLKEHRDQILEFNGYSEKSVDTFLKEIEDSKKNGISRIIISLGIRNLGVVSAIDLIDFLKENGVNSFNDLLNFNYERILEMKNFGPIVTSSLKSFFESEDTKDLLNFFATENFDFYIKEEKTDKLNNQTFVITGTLSHPRKYFENLIKENGGKNLSSITKDLNYLIAGENAGSKLENAKSKGVKIISEKDFLEMIN</sequence>
<dbReference type="PROSITE" id="PS50172">
    <property type="entry name" value="BRCT"/>
    <property type="match status" value="1"/>
</dbReference>
<evidence type="ECO:0000256" key="8">
    <source>
        <dbReference type="ARBA" id="ARBA00023204"/>
    </source>
</evidence>
<feature type="binding site" evidence="10">
    <location>
        <position position="140"/>
    </location>
    <ligand>
        <name>NAD(+)</name>
        <dbReference type="ChEBI" id="CHEBI:57540"/>
    </ligand>
</feature>
<dbReference type="Proteomes" id="UP000216943">
    <property type="component" value="Unassembled WGS sequence"/>
</dbReference>
<dbReference type="GO" id="GO:0003911">
    <property type="term" value="F:DNA ligase (NAD+) activity"/>
    <property type="evidence" value="ECO:0007669"/>
    <property type="project" value="UniProtKB-UniRule"/>
</dbReference>
<dbReference type="CDD" id="cd00114">
    <property type="entry name" value="LIGANc"/>
    <property type="match status" value="1"/>
</dbReference>
<dbReference type="AlphaFoldDB" id="A0A269THK7"/>
<dbReference type="Gene3D" id="1.10.287.610">
    <property type="entry name" value="Helix hairpin bin"/>
    <property type="match status" value="1"/>
</dbReference>
<dbReference type="Gene3D" id="1.10.150.20">
    <property type="entry name" value="5' to 3' exonuclease, C-terminal subdomain"/>
    <property type="match status" value="2"/>
</dbReference>
<keyword evidence="6 10" id="KW-0460">Magnesium</keyword>
<dbReference type="GO" id="GO:0046872">
    <property type="term" value="F:metal ion binding"/>
    <property type="evidence" value="ECO:0007669"/>
    <property type="project" value="UniProtKB-KW"/>
</dbReference>
<dbReference type="Gene3D" id="2.40.50.140">
    <property type="entry name" value="Nucleic acid-binding proteins"/>
    <property type="match status" value="1"/>
</dbReference>
<dbReference type="Pfam" id="PF00533">
    <property type="entry name" value="BRCT"/>
    <property type="match status" value="1"/>
</dbReference>
<dbReference type="GO" id="GO:0006260">
    <property type="term" value="P:DNA replication"/>
    <property type="evidence" value="ECO:0007669"/>
    <property type="project" value="UniProtKB-KW"/>
</dbReference>
<feature type="binding site" evidence="10">
    <location>
        <begin position="36"/>
        <end position="40"/>
    </location>
    <ligand>
        <name>NAD(+)</name>
        <dbReference type="ChEBI" id="CHEBI:57540"/>
    </ligand>
</feature>
<comment type="function">
    <text evidence="10">DNA ligase that catalyzes the formation of phosphodiester linkages between 5'-phosphoryl and 3'-hydroxyl groups in double-stranded DNA using NAD as a coenzyme and as the energy source for the reaction. It is essential for DNA replication and repair of damaged DNA.</text>
</comment>
<keyword evidence="1 10" id="KW-0436">Ligase</keyword>
<comment type="caution">
    <text evidence="12">The sequence shown here is derived from an EMBL/GenBank/DDBJ whole genome shotgun (WGS) entry which is preliminary data.</text>
</comment>
<feature type="binding site" evidence="10">
    <location>
        <position position="286"/>
    </location>
    <ligand>
        <name>NAD(+)</name>
        <dbReference type="ChEBI" id="CHEBI:57540"/>
    </ligand>
</feature>